<evidence type="ECO:0000313" key="1">
    <source>
        <dbReference type="EMBL" id="SNS53167.1"/>
    </source>
</evidence>
<reference evidence="1 2" key="1">
    <citation type="submission" date="2017-06" db="EMBL/GenBank/DDBJ databases">
        <authorList>
            <person name="Kim H.J."/>
            <person name="Triplett B.A."/>
        </authorList>
    </citation>
    <scope>NUCLEOTIDE SEQUENCE [LARGE SCALE GENOMIC DNA]</scope>
    <source>
        <strain evidence="1 2">CGMCC 4.2132</strain>
    </source>
</reference>
<dbReference type="InterPro" id="IPR006764">
    <property type="entry name" value="SAM_dep_MeTrfase_SAV2177_type"/>
</dbReference>
<keyword evidence="1" id="KW-0808">Transferase</keyword>
<keyword evidence="1" id="KW-0489">Methyltransferase</keyword>
<evidence type="ECO:0000313" key="2">
    <source>
        <dbReference type="Proteomes" id="UP000198282"/>
    </source>
</evidence>
<dbReference type="PIRSF" id="PIRSF017393">
    <property type="entry name" value="MTase_SAV2177"/>
    <property type="match status" value="1"/>
</dbReference>
<dbReference type="EMBL" id="FZOD01000011">
    <property type="protein sequence ID" value="SNS53167.1"/>
    <property type="molecule type" value="Genomic_DNA"/>
</dbReference>
<dbReference type="OrthoDB" id="3216820at2"/>
<dbReference type="Pfam" id="PF04672">
    <property type="entry name" value="Methyltransf_19"/>
    <property type="match status" value="1"/>
</dbReference>
<dbReference type="RefSeq" id="WP_089207655.1">
    <property type="nucleotide sequence ID" value="NZ_FZOD01000011.1"/>
</dbReference>
<name>A0A239F8P8_9ACTN</name>
<dbReference type="Proteomes" id="UP000198282">
    <property type="component" value="Unassembled WGS sequence"/>
</dbReference>
<dbReference type="GO" id="GO:0008168">
    <property type="term" value="F:methyltransferase activity"/>
    <property type="evidence" value="ECO:0007669"/>
    <property type="project" value="UniProtKB-KW"/>
</dbReference>
<accession>A0A239F8P8</accession>
<dbReference type="InterPro" id="IPR029063">
    <property type="entry name" value="SAM-dependent_MTases_sf"/>
</dbReference>
<dbReference type="Gene3D" id="3.40.50.150">
    <property type="entry name" value="Vaccinia Virus protein VP39"/>
    <property type="match status" value="1"/>
</dbReference>
<sequence length="266" mass="29146">MTEETAPQGVDPHIPNAARMYDYYLGGKTNFAADRVVGDMVLSVAPEMREVARQGRELIARVVRHLVGEMGIRQIIDIGSGLPTQENVHEIAHRIAPDTRVVYVDHDEVACAHGRALLAEPEKVIMVQGDLRTPREIVDSPEVRALIDFREPVAVLMMFLLHLVPDEDGPQEIVAAYRAALPAGSYLAISHAGTDARPETMARISAIYERANSPFVPRGREAISGFFGDFEMIGPGLVNFWPLVEPPESVSPELASMGYSGVGRKL</sequence>
<proteinExistence type="predicted"/>
<dbReference type="AlphaFoldDB" id="A0A239F8P8"/>
<keyword evidence="2" id="KW-1185">Reference proteome</keyword>
<protein>
    <submittedName>
        <fullName evidence="1">S-adenosyl methyltransferase</fullName>
    </submittedName>
</protein>
<gene>
    <name evidence="1" type="ORF">SAMN05216276_101136</name>
</gene>
<dbReference type="GO" id="GO:0032259">
    <property type="term" value="P:methylation"/>
    <property type="evidence" value="ECO:0007669"/>
    <property type="project" value="UniProtKB-KW"/>
</dbReference>
<organism evidence="1 2">
    <name type="scientific">Streptosporangium subroseum</name>
    <dbReference type="NCBI Taxonomy" id="106412"/>
    <lineage>
        <taxon>Bacteria</taxon>
        <taxon>Bacillati</taxon>
        <taxon>Actinomycetota</taxon>
        <taxon>Actinomycetes</taxon>
        <taxon>Streptosporangiales</taxon>
        <taxon>Streptosporangiaceae</taxon>
        <taxon>Streptosporangium</taxon>
    </lineage>
</organism>
<dbReference type="SUPFAM" id="SSF53335">
    <property type="entry name" value="S-adenosyl-L-methionine-dependent methyltransferases"/>
    <property type="match status" value="1"/>
</dbReference>